<name>A0A0K0D8X0_ANGCA</name>
<evidence type="ECO:0000313" key="2">
    <source>
        <dbReference type="WBParaSite" id="ACAC_0000651501-mRNA-1"/>
    </source>
</evidence>
<reference evidence="1" key="1">
    <citation type="submission" date="2012-09" db="EMBL/GenBank/DDBJ databases">
        <authorList>
            <person name="Martin A.A."/>
        </authorList>
    </citation>
    <scope>NUCLEOTIDE SEQUENCE</scope>
</reference>
<sequence length="141" mass="15968">LFFKKCESYQDTVCSGDLEWTGGLMEVNNGTHTTLKTECCTYPGMYRSYLIRTVLLGKDDRLAVIFSINSVALMSDNSTSFDLIKAVRKAINSDNRLDISTGNSFIPCLDHALKILSRNKRRLNVNKKKGDNYDYVVEVVR</sequence>
<dbReference type="WBParaSite" id="ACAC_0000651501-mRNA-1">
    <property type="protein sequence ID" value="ACAC_0000651501-mRNA-1"/>
    <property type="gene ID" value="ACAC_0000651501"/>
</dbReference>
<evidence type="ECO:0000313" key="1">
    <source>
        <dbReference type="Proteomes" id="UP000035642"/>
    </source>
</evidence>
<dbReference type="Proteomes" id="UP000035642">
    <property type="component" value="Unassembled WGS sequence"/>
</dbReference>
<keyword evidence="1" id="KW-1185">Reference proteome</keyword>
<dbReference type="STRING" id="6313.A0A0K0D8X0"/>
<protein>
    <submittedName>
        <fullName evidence="2">THAP-type domain-containing protein</fullName>
    </submittedName>
</protein>
<reference evidence="2" key="2">
    <citation type="submission" date="2017-02" db="UniProtKB">
        <authorList>
            <consortium name="WormBaseParasite"/>
        </authorList>
    </citation>
    <scope>IDENTIFICATION</scope>
</reference>
<dbReference type="AlphaFoldDB" id="A0A0K0D8X0"/>
<proteinExistence type="predicted"/>
<accession>A0A0K0D8X0</accession>
<organism evidence="1 2">
    <name type="scientific">Angiostrongylus cantonensis</name>
    <name type="common">Rat lungworm</name>
    <dbReference type="NCBI Taxonomy" id="6313"/>
    <lineage>
        <taxon>Eukaryota</taxon>
        <taxon>Metazoa</taxon>
        <taxon>Ecdysozoa</taxon>
        <taxon>Nematoda</taxon>
        <taxon>Chromadorea</taxon>
        <taxon>Rhabditida</taxon>
        <taxon>Rhabditina</taxon>
        <taxon>Rhabditomorpha</taxon>
        <taxon>Strongyloidea</taxon>
        <taxon>Metastrongylidae</taxon>
        <taxon>Angiostrongylus</taxon>
    </lineage>
</organism>